<feature type="compositionally biased region" description="Basic and acidic residues" evidence="12">
    <location>
        <begin position="1"/>
        <end position="10"/>
    </location>
</feature>
<feature type="compositionally biased region" description="Basic residues" evidence="12">
    <location>
        <begin position="11"/>
        <end position="21"/>
    </location>
</feature>
<dbReference type="SMART" id="SM00220">
    <property type="entry name" value="S_TKc"/>
    <property type="match status" value="1"/>
</dbReference>
<evidence type="ECO:0000256" key="5">
    <source>
        <dbReference type="ARBA" id="ARBA00022741"/>
    </source>
</evidence>
<dbReference type="PROSITE" id="PS50011">
    <property type="entry name" value="PROTEIN_KINASE_DOM"/>
    <property type="match status" value="1"/>
</dbReference>
<keyword evidence="13" id="KW-1133">Transmembrane helix</keyword>
<feature type="domain" description="Protein kinase" evidence="14">
    <location>
        <begin position="104"/>
        <end position="389"/>
    </location>
</feature>
<feature type="transmembrane region" description="Helical" evidence="13">
    <location>
        <begin position="433"/>
        <end position="451"/>
    </location>
</feature>
<keyword evidence="13" id="KW-0472">Membrane</keyword>
<feature type="transmembrane region" description="Helical" evidence="13">
    <location>
        <begin position="401"/>
        <end position="421"/>
    </location>
</feature>
<dbReference type="FunFam" id="3.30.200.20:FF:000192">
    <property type="entry name" value="Serine/threonine-protein kinase cot-1"/>
    <property type="match status" value="1"/>
</dbReference>
<keyword evidence="16" id="KW-1185">Reference proteome</keyword>
<dbReference type="Pfam" id="PF00069">
    <property type="entry name" value="Pkinase"/>
    <property type="match status" value="1"/>
</dbReference>
<dbReference type="GO" id="GO:0004674">
    <property type="term" value="F:protein serine/threonine kinase activity"/>
    <property type="evidence" value="ECO:0007669"/>
    <property type="project" value="UniProtKB-KW"/>
</dbReference>
<keyword evidence="13" id="KW-0812">Transmembrane</keyword>
<evidence type="ECO:0000256" key="6">
    <source>
        <dbReference type="ARBA" id="ARBA00022777"/>
    </source>
</evidence>
<dbReference type="SUPFAM" id="SSF56112">
    <property type="entry name" value="Protein kinase-like (PK-like)"/>
    <property type="match status" value="1"/>
</dbReference>
<evidence type="ECO:0000256" key="10">
    <source>
        <dbReference type="PROSITE-ProRule" id="PRU10141"/>
    </source>
</evidence>
<dbReference type="GO" id="GO:0007010">
    <property type="term" value="P:cytoskeleton organization"/>
    <property type="evidence" value="ECO:0007669"/>
    <property type="project" value="UniProtKB-ARBA"/>
</dbReference>
<keyword evidence="4" id="KW-0808">Transferase</keyword>
<sequence>MQDNQESPKKEKSRRSKKHSEKPKVIISESTKQKSGLCKSYMDQMKIERIYYIYTRQQRLKSLRDKISQQKISQKEADEMHKKHFERETTFLRLKRTRLFVKDFEIIAKIGKGGYGEVFLCKKKDTGEILALKRMSKEEISQMDQVKNIRSERDILAQHSSEWLVKLMYSFQDNHFLYLAMEYLIGGDLKALIQKVKKLDKNTACFYLAEMILCVEALHKLNVIHRDLKPENFLIDSTGHLKLTDFGLSKHMQIQEFRNTIKEMIRFKPNRPNTQTLSKLRSFSIVGTPDYMSPEILDSQGYGPQVDYWSLGCILYEMFVGFPPFSGEDSKQTLVNVLHYEEVLEFDEIQEEKKQIPADAWDLISKLFQKPEKRIGAKSIQEIKDHPFLSPIDWETSDNQLLLLFLMLEMNWISLILMFLISNKHTKLKISVILIEWLILLLITFILVLLGKDLI</sequence>
<reference evidence="15" key="1">
    <citation type="submission" date="2022-10" db="EMBL/GenBank/DDBJ databases">
        <title>Novel sulphate-reducing endosymbionts in the free-living metamonad Anaeramoeba.</title>
        <authorList>
            <person name="Jerlstrom-Hultqvist J."/>
            <person name="Cepicka I."/>
            <person name="Gallot-Lavallee L."/>
            <person name="Salas-Leiva D."/>
            <person name="Curtis B.A."/>
            <person name="Zahonova K."/>
            <person name="Pipaliya S."/>
            <person name="Dacks J."/>
            <person name="Roger A.J."/>
        </authorList>
    </citation>
    <scope>NUCLEOTIDE SEQUENCE</scope>
    <source>
        <strain evidence="15">BMAN</strain>
    </source>
</reference>
<keyword evidence="7 10" id="KW-0067">ATP-binding</keyword>
<dbReference type="Gene3D" id="3.30.200.20">
    <property type="entry name" value="Phosphorylase Kinase, domain 1"/>
    <property type="match status" value="1"/>
</dbReference>
<evidence type="ECO:0000256" key="13">
    <source>
        <dbReference type="SAM" id="Phobius"/>
    </source>
</evidence>
<keyword evidence="5 10" id="KW-0547">Nucleotide-binding</keyword>
<dbReference type="GO" id="GO:0035556">
    <property type="term" value="P:intracellular signal transduction"/>
    <property type="evidence" value="ECO:0007669"/>
    <property type="project" value="TreeGrafter"/>
</dbReference>
<evidence type="ECO:0000256" key="1">
    <source>
        <dbReference type="ARBA" id="ARBA00012513"/>
    </source>
</evidence>
<gene>
    <name evidence="15" type="ORF">M0811_09535</name>
</gene>
<organism evidence="15 16">
    <name type="scientific">Anaeramoeba ignava</name>
    <name type="common">Anaerobic marine amoeba</name>
    <dbReference type="NCBI Taxonomy" id="1746090"/>
    <lineage>
        <taxon>Eukaryota</taxon>
        <taxon>Metamonada</taxon>
        <taxon>Anaeramoebidae</taxon>
        <taxon>Anaeramoeba</taxon>
    </lineage>
</organism>
<keyword evidence="3" id="KW-0597">Phosphoprotein</keyword>
<keyword evidence="2 11" id="KW-0723">Serine/threonine-protein kinase</keyword>
<evidence type="ECO:0000256" key="7">
    <source>
        <dbReference type="ARBA" id="ARBA00022840"/>
    </source>
</evidence>
<evidence type="ECO:0000256" key="3">
    <source>
        <dbReference type="ARBA" id="ARBA00022553"/>
    </source>
</evidence>
<comment type="similarity">
    <text evidence="11">Belongs to the protein kinase superfamily.</text>
</comment>
<dbReference type="AlphaFoldDB" id="A0A9Q0LJ61"/>
<dbReference type="InterPro" id="IPR000719">
    <property type="entry name" value="Prot_kinase_dom"/>
</dbReference>
<feature type="binding site" evidence="10">
    <location>
        <position position="133"/>
    </location>
    <ligand>
        <name>ATP</name>
        <dbReference type="ChEBI" id="CHEBI:30616"/>
    </ligand>
</feature>
<protein>
    <recommendedName>
        <fullName evidence="1">non-specific serine/threonine protein kinase</fullName>
        <ecNumber evidence="1">2.7.11.1</ecNumber>
    </recommendedName>
</protein>
<evidence type="ECO:0000256" key="8">
    <source>
        <dbReference type="ARBA" id="ARBA00047899"/>
    </source>
</evidence>
<comment type="catalytic activity">
    <reaction evidence="8">
        <text>L-threonyl-[protein] + ATP = O-phospho-L-threonyl-[protein] + ADP + H(+)</text>
        <dbReference type="Rhea" id="RHEA:46608"/>
        <dbReference type="Rhea" id="RHEA-COMP:11060"/>
        <dbReference type="Rhea" id="RHEA-COMP:11605"/>
        <dbReference type="ChEBI" id="CHEBI:15378"/>
        <dbReference type="ChEBI" id="CHEBI:30013"/>
        <dbReference type="ChEBI" id="CHEBI:30616"/>
        <dbReference type="ChEBI" id="CHEBI:61977"/>
        <dbReference type="ChEBI" id="CHEBI:456216"/>
        <dbReference type="EC" id="2.7.11.1"/>
    </reaction>
</comment>
<dbReference type="OrthoDB" id="18472at2759"/>
<name>A0A9Q0LJ61_ANAIG</name>
<dbReference type="Gene3D" id="1.10.510.10">
    <property type="entry name" value="Transferase(Phosphotransferase) domain 1"/>
    <property type="match status" value="1"/>
</dbReference>
<dbReference type="InterPro" id="IPR017441">
    <property type="entry name" value="Protein_kinase_ATP_BS"/>
</dbReference>
<evidence type="ECO:0000256" key="2">
    <source>
        <dbReference type="ARBA" id="ARBA00022527"/>
    </source>
</evidence>
<dbReference type="FunFam" id="1.10.510.10:FF:000024">
    <property type="entry name" value="Probable serine/threonine-protein kinase cot-1"/>
    <property type="match status" value="1"/>
</dbReference>
<evidence type="ECO:0000256" key="9">
    <source>
        <dbReference type="ARBA" id="ARBA00048679"/>
    </source>
</evidence>
<proteinExistence type="inferred from homology"/>
<dbReference type="PANTHER" id="PTHR24356">
    <property type="entry name" value="SERINE/THREONINE-PROTEIN KINASE"/>
    <property type="match status" value="1"/>
</dbReference>
<evidence type="ECO:0000256" key="4">
    <source>
        <dbReference type="ARBA" id="ARBA00022679"/>
    </source>
</evidence>
<dbReference type="InterPro" id="IPR008271">
    <property type="entry name" value="Ser/Thr_kinase_AS"/>
</dbReference>
<evidence type="ECO:0000256" key="11">
    <source>
        <dbReference type="RuleBase" id="RU000304"/>
    </source>
</evidence>
<dbReference type="GO" id="GO:0005524">
    <property type="term" value="F:ATP binding"/>
    <property type="evidence" value="ECO:0007669"/>
    <property type="project" value="UniProtKB-UniRule"/>
</dbReference>
<dbReference type="InterPro" id="IPR011009">
    <property type="entry name" value="Kinase-like_dom_sf"/>
</dbReference>
<evidence type="ECO:0000313" key="15">
    <source>
        <dbReference type="EMBL" id="KAJ5072155.1"/>
    </source>
</evidence>
<dbReference type="InterPro" id="IPR050236">
    <property type="entry name" value="Ser_Thr_kinase_AGC"/>
</dbReference>
<dbReference type="EC" id="2.7.11.1" evidence="1"/>
<accession>A0A9Q0LJ61</accession>
<keyword evidence="6 15" id="KW-0418">Kinase</keyword>
<dbReference type="OMA" id="KKYFHGY"/>
<dbReference type="EMBL" id="JAPDFW010000082">
    <property type="protein sequence ID" value="KAJ5072155.1"/>
    <property type="molecule type" value="Genomic_DNA"/>
</dbReference>
<dbReference type="PROSITE" id="PS00108">
    <property type="entry name" value="PROTEIN_KINASE_ST"/>
    <property type="match status" value="1"/>
</dbReference>
<comment type="catalytic activity">
    <reaction evidence="9">
        <text>L-seryl-[protein] + ATP = O-phospho-L-seryl-[protein] + ADP + H(+)</text>
        <dbReference type="Rhea" id="RHEA:17989"/>
        <dbReference type="Rhea" id="RHEA-COMP:9863"/>
        <dbReference type="Rhea" id="RHEA-COMP:11604"/>
        <dbReference type="ChEBI" id="CHEBI:15378"/>
        <dbReference type="ChEBI" id="CHEBI:29999"/>
        <dbReference type="ChEBI" id="CHEBI:30616"/>
        <dbReference type="ChEBI" id="CHEBI:83421"/>
        <dbReference type="ChEBI" id="CHEBI:456216"/>
        <dbReference type="EC" id="2.7.11.1"/>
    </reaction>
</comment>
<dbReference type="PROSITE" id="PS00107">
    <property type="entry name" value="PROTEIN_KINASE_ATP"/>
    <property type="match status" value="1"/>
</dbReference>
<evidence type="ECO:0000256" key="12">
    <source>
        <dbReference type="SAM" id="MobiDB-lite"/>
    </source>
</evidence>
<feature type="region of interest" description="Disordered" evidence="12">
    <location>
        <begin position="1"/>
        <end position="28"/>
    </location>
</feature>
<dbReference type="Proteomes" id="UP001149090">
    <property type="component" value="Unassembled WGS sequence"/>
</dbReference>
<dbReference type="PANTHER" id="PTHR24356:SF417">
    <property type="entry name" value="CELL CYCLE PROTEIN KINASE DBF2-RELATED"/>
    <property type="match status" value="1"/>
</dbReference>
<evidence type="ECO:0000313" key="16">
    <source>
        <dbReference type="Proteomes" id="UP001149090"/>
    </source>
</evidence>
<evidence type="ECO:0000259" key="14">
    <source>
        <dbReference type="PROSITE" id="PS50011"/>
    </source>
</evidence>
<comment type="caution">
    <text evidence="15">The sequence shown here is derived from an EMBL/GenBank/DDBJ whole genome shotgun (WGS) entry which is preliminary data.</text>
</comment>